<sequence>MLLKSTMVLKLAVPLVLVALVKPASAVQIKRVGTDSGGVLRLRGDIKAGDYGRLKSILQNGAVVGLEIRSDGGSLEEGLDIARVVRDKGLVVYASKECDSACALIFLAAKERYIGRRCRIGVHSVSNDRGKEDGDSIRTTVQMSRLLAGLGVPHSIIGKIVATPPAKMTYLDNRDLAGLSVHRTNPFRDIYNAANVARSQEASSVCNTGVNVETEAIARAGQRSCTTSAAHVPESRER</sequence>
<feature type="signal peptide" evidence="1">
    <location>
        <begin position="1"/>
        <end position="26"/>
    </location>
</feature>
<proteinExistence type="predicted"/>
<keyword evidence="3" id="KW-1185">Reference proteome</keyword>
<evidence type="ECO:0000256" key="1">
    <source>
        <dbReference type="SAM" id="SignalP"/>
    </source>
</evidence>
<name>A0A1M7UBX3_9BRAD</name>
<accession>A0A1M7UBX3</accession>
<dbReference type="InterPro" id="IPR029045">
    <property type="entry name" value="ClpP/crotonase-like_dom_sf"/>
</dbReference>
<evidence type="ECO:0000313" key="2">
    <source>
        <dbReference type="EMBL" id="SHN80493.1"/>
    </source>
</evidence>
<keyword evidence="1" id="KW-0732">Signal</keyword>
<dbReference type="SUPFAM" id="SSF52096">
    <property type="entry name" value="ClpP/crotonase"/>
    <property type="match status" value="1"/>
</dbReference>
<organism evidence="2 3">
    <name type="scientific">Bradyrhizobium erythrophlei</name>
    <dbReference type="NCBI Taxonomy" id="1437360"/>
    <lineage>
        <taxon>Bacteria</taxon>
        <taxon>Pseudomonadati</taxon>
        <taxon>Pseudomonadota</taxon>
        <taxon>Alphaproteobacteria</taxon>
        <taxon>Hyphomicrobiales</taxon>
        <taxon>Nitrobacteraceae</taxon>
        <taxon>Bradyrhizobium</taxon>
    </lineage>
</organism>
<dbReference type="AlphaFoldDB" id="A0A1M7UBX3"/>
<dbReference type="Proteomes" id="UP000184096">
    <property type="component" value="Chromosome I"/>
</dbReference>
<gene>
    <name evidence="2" type="ORF">SAMN05444170_4367</name>
</gene>
<protein>
    <submittedName>
        <fullName evidence="2">Uncharacterized protein</fullName>
    </submittedName>
</protein>
<feature type="chain" id="PRO_5012975078" evidence="1">
    <location>
        <begin position="27"/>
        <end position="238"/>
    </location>
</feature>
<evidence type="ECO:0000313" key="3">
    <source>
        <dbReference type="Proteomes" id="UP000184096"/>
    </source>
</evidence>
<dbReference type="Gene3D" id="3.90.226.10">
    <property type="entry name" value="2-enoyl-CoA Hydratase, Chain A, domain 1"/>
    <property type="match status" value="1"/>
</dbReference>
<dbReference type="EMBL" id="LT670849">
    <property type="protein sequence ID" value="SHN80493.1"/>
    <property type="molecule type" value="Genomic_DNA"/>
</dbReference>
<reference evidence="3" key="1">
    <citation type="submission" date="2016-11" db="EMBL/GenBank/DDBJ databases">
        <authorList>
            <person name="Varghese N."/>
            <person name="Submissions S."/>
        </authorList>
    </citation>
    <scope>NUCLEOTIDE SEQUENCE [LARGE SCALE GENOMIC DNA]</scope>
    <source>
        <strain evidence="3">GAS401</strain>
    </source>
</reference>